<sequence>MESPSNAHIVVLLLFGVMLVFSPQTCHGASSVMRICQSQHSTEALMDRRSSGCRDYGGQRVRQPPAPASHMSEHQNYKGPPPAIF</sequence>
<gene>
    <name evidence="3" type="ORF">Acr_08g0012940</name>
</gene>
<proteinExistence type="predicted"/>
<evidence type="ECO:0000313" key="3">
    <source>
        <dbReference type="EMBL" id="GFY92898.1"/>
    </source>
</evidence>
<dbReference type="EMBL" id="BJWL01000008">
    <property type="protein sequence ID" value="GFY92898.1"/>
    <property type="molecule type" value="Genomic_DNA"/>
</dbReference>
<accession>A0A7J0F2H0</accession>
<protein>
    <submittedName>
        <fullName evidence="3">Uncharacterized protein</fullName>
    </submittedName>
</protein>
<keyword evidence="2" id="KW-0732">Signal</keyword>
<evidence type="ECO:0000256" key="2">
    <source>
        <dbReference type="SAM" id="SignalP"/>
    </source>
</evidence>
<evidence type="ECO:0000313" key="4">
    <source>
        <dbReference type="Proteomes" id="UP000585474"/>
    </source>
</evidence>
<dbReference type="AlphaFoldDB" id="A0A7J0F2H0"/>
<dbReference type="Proteomes" id="UP000585474">
    <property type="component" value="Unassembled WGS sequence"/>
</dbReference>
<name>A0A7J0F2H0_9ERIC</name>
<feature type="signal peptide" evidence="2">
    <location>
        <begin position="1"/>
        <end position="28"/>
    </location>
</feature>
<comment type="caution">
    <text evidence="3">The sequence shown here is derived from an EMBL/GenBank/DDBJ whole genome shotgun (WGS) entry which is preliminary data.</text>
</comment>
<feature type="chain" id="PRO_5029849298" evidence="2">
    <location>
        <begin position="29"/>
        <end position="85"/>
    </location>
</feature>
<evidence type="ECO:0000256" key="1">
    <source>
        <dbReference type="SAM" id="MobiDB-lite"/>
    </source>
</evidence>
<feature type="region of interest" description="Disordered" evidence="1">
    <location>
        <begin position="44"/>
        <end position="85"/>
    </location>
</feature>
<organism evidence="3 4">
    <name type="scientific">Actinidia rufa</name>
    <dbReference type="NCBI Taxonomy" id="165716"/>
    <lineage>
        <taxon>Eukaryota</taxon>
        <taxon>Viridiplantae</taxon>
        <taxon>Streptophyta</taxon>
        <taxon>Embryophyta</taxon>
        <taxon>Tracheophyta</taxon>
        <taxon>Spermatophyta</taxon>
        <taxon>Magnoliopsida</taxon>
        <taxon>eudicotyledons</taxon>
        <taxon>Gunneridae</taxon>
        <taxon>Pentapetalae</taxon>
        <taxon>asterids</taxon>
        <taxon>Ericales</taxon>
        <taxon>Actinidiaceae</taxon>
        <taxon>Actinidia</taxon>
    </lineage>
</organism>
<reference evidence="3 4" key="1">
    <citation type="submission" date="2019-07" db="EMBL/GenBank/DDBJ databases">
        <title>De Novo Assembly of kiwifruit Actinidia rufa.</title>
        <authorList>
            <person name="Sugita-Konishi S."/>
            <person name="Sato K."/>
            <person name="Mori E."/>
            <person name="Abe Y."/>
            <person name="Kisaki G."/>
            <person name="Hamano K."/>
            <person name="Suezawa K."/>
            <person name="Otani M."/>
            <person name="Fukuda T."/>
            <person name="Manabe T."/>
            <person name="Gomi K."/>
            <person name="Tabuchi M."/>
            <person name="Akimitsu K."/>
            <person name="Kataoka I."/>
        </authorList>
    </citation>
    <scope>NUCLEOTIDE SEQUENCE [LARGE SCALE GENOMIC DNA]</scope>
    <source>
        <strain evidence="4">cv. Fuchu</strain>
    </source>
</reference>
<keyword evidence="4" id="KW-1185">Reference proteome</keyword>